<keyword evidence="1" id="KW-0732">Signal</keyword>
<keyword evidence="3" id="KW-1185">Reference proteome</keyword>
<feature type="chain" id="PRO_5035922294" evidence="1">
    <location>
        <begin position="21"/>
        <end position="115"/>
    </location>
</feature>
<proteinExistence type="predicted"/>
<evidence type="ECO:0000313" key="2">
    <source>
        <dbReference type="EMBL" id="KAG2565472.1"/>
    </source>
</evidence>
<accession>A0A8T0PYN4</accession>
<evidence type="ECO:0000256" key="1">
    <source>
        <dbReference type="SAM" id="SignalP"/>
    </source>
</evidence>
<reference evidence="2" key="1">
    <citation type="submission" date="2020-05" db="EMBL/GenBank/DDBJ databases">
        <title>WGS assembly of Panicum virgatum.</title>
        <authorList>
            <person name="Lovell J.T."/>
            <person name="Jenkins J."/>
            <person name="Shu S."/>
            <person name="Juenger T.E."/>
            <person name="Schmutz J."/>
        </authorList>
    </citation>
    <scope>NUCLEOTIDE SEQUENCE</scope>
    <source>
        <strain evidence="2">AP13</strain>
    </source>
</reference>
<organism evidence="2 3">
    <name type="scientific">Panicum virgatum</name>
    <name type="common">Blackwell switchgrass</name>
    <dbReference type="NCBI Taxonomy" id="38727"/>
    <lineage>
        <taxon>Eukaryota</taxon>
        <taxon>Viridiplantae</taxon>
        <taxon>Streptophyta</taxon>
        <taxon>Embryophyta</taxon>
        <taxon>Tracheophyta</taxon>
        <taxon>Spermatophyta</taxon>
        <taxon>Magnoliopsida</taxon>
        <taxon>Liliopsida</taxon>
        <taxon>Poales</taxon>
        <taxon>Poaceae</taxon>
        <taxon>PACMAD clade</taxon>
        <taxon>Panicoideae</taxon>
        <taxon>Panicodae</taxon>
        <taxon>Paniceae</taxon>
        <taxon>Panicinae</taxon>
        <taxon>Panicum</taxon>
        <taxon>Panicum sect. Hiantes</taxon>
    </lineage>
</organism>
<feature type="signal peptide" evidence="1">
    <location>
        <begin position="1"/>
        <end position="20"/>
    </location>
</feature>
<protein>
    <submittedName>
        <fullName evidence="2">Uncharacterized protein</fullName>
    </submittedName>
</protein>
<evidence type="ECO:0000313" key="3">
    <source>
        <dbReference type="Proteomes" id="UP000823388"/>
    </source>
</evidence>
<sequence length="115" mass="13174">MEVGREAVGLMWSWLSLSLAQLRQRMYDEARVDHRNLHCNPFLSQLIGWSARGPFRPILLLTRAILSSLDLASCNANIMPHLAYSWGFDSDQIDRTRQTSSHQGSYLIYISTSFD</sequence>
<dbReference type="EMBL" id="CM029050">
    <property type="protein sequence ID" value="KAG2565472.1"/>
    <property type="molecule type" value="Genomic_DNA"/>
</dbReference>
<name>A0A8T0PYN4_PANVG</name>
<comment type="caution">
    <text evidence="2">The sequence shown here is derived from an EMBL/GenBank/DDBJ whole genome shotgun (WGS) entry which is preliminary data.</text>
</comment>
<dbReference type="Proteomes" id="UP000823388">
    <property type="component" value="Chromosome 7N"/>
</dbReference>
<gene>
    <name evidence="2" type="ORF">PVAP13_7NG037517</name>
</gene>
<dbReference type="AlphaFoldDB" id="A0A8T0PYN4"/>